<evidence type="ECO:0000313" key="3">
    <source>
        <dbReference type="Proteomes" id="UP001597109"/>
    </source>
</evidence>
<dbReference type="PANTHER" id="PTHR31302">
    <property type="entry name" value="TRANSMEMBRANE PROTEIN WITH METALLOPHOSPHOESTERASE DOMAIN-RELATED"/>
    <property type="match status" value="1"/>
</dbReference>
<dbReference type="InterPro" id="IPR051158">
    <property type="entry name" value="Metallophosphoesterase_sf"/>
</dbReference>
<dbReference type="SUPFAM" id="SSF56300">
    <property type="entry name" value="Metallo-dependent phosphatases"/>
    <property type="match status" value="1"/>
</dbReference>
<reference evidence="3" key="1">
    <citation type="journal article" date="2019" name="Int. J. Syst. Evol. Microbiol.">
        <title>The Global Catalogue of Microorganisms (GCM) 10K type strain sequencing project: providing services to taxonomists for standard genome sequencing and annotation.</title>
        <authorList>
            <consortium name="The Broad Institute Genomics Platform"/>
            <consortium name="The Broad Institute Genome Sequencing Center for Infectious Disease"/>
            <person name="Wu L."/>
            <person name="Ma J."/>
        </authorList>
    </citation>
    <scope>NUCLEOTIDE SEQUENCE [LARGE SCALE GENOMIC DNA]</scope>
    <source>
        <strain evidence="3">CCUG 56756</strain>
    </source>
</reference>
<feature type="domain" description="Calcineurin-like phosphoesterase" evidence="1">
    <location>
        <begin position="44"/>
        <end position="195"/>
    </location>
</feature>
<dbReference type="InterPro" id="IPR029052">
    <property type="entry name" value="Metallo-depent_PP-like"/>
</dbReference>
<dbReference type="PANTHER" id="PTHR31302:SF32">
    <property type="entry name" value="PHOSPHOESTERASE"/>
    <property type="match status" value="1"/>
</dbReference>
<sequence length="251" mass="28339">MKYVIGVGIASAATLLFSMVKNADDIKEKRHIINLKTNKNFRPFRLVFIADIHRKKLPEEFLGSSADAIIIGGDLTERGVPLHRTADNLRILTRFSPVYFVWGNHDHNVGERKLRKLLEHYKVKVLENESVELFGQPNLKLVGIDYFGERESKLEKAFADVRKEDTVLFAAHTPAIFKFLPATGNPQLRMAGHLHGGQIRLGKIGFYKKGSLKKRGSGYELVTNGYGTSTLPMRLGAEPQYHVLDIFPEKI</sequence>
<name>A0ABW3LBK0_9BACL</name>
<evidence type="ECO:0000313" key="2">
    <source>
        <dbReference type="EMBL" id="MFD1030888.1"/>
    </source>
</evidence>
<dbReference type="InterPro" id="IPR004843">
    <property type="entry name" value="Calcineurin-like_PHP"/>
</dbReference>
<keyword evidence="3" id="KW-1185">Reference proteome</keyword>
<evidence type="ECO:0000259" key="1">
    <source>
        <dbReference type="Pfam" id="PF00149"/>
    </source>
</evidence>
<dbReference type="Proteomes" id="UP001597109">
    <property type="component" value="Unassembled WGS sequence"/>
</dbReference>
<dbReference type="EMBL" id="JBHTKI010000008">
    <property type="protein sequence ID" value="MFD1030888.1"/>
    <property type="molecule type" value="Genomic_DNA"/>
</dbReference>
<dbReference type="Pfam" id="PF00149">
    <property type="entry name" value="Metallophos"/>
    <property type="match status" value="1"/>
</dbReference>
<protein>
    <submittedName>
        <fullName evidence="2">Metallophosphoesterase</fullName>
    </submittedName>
</protein>
<organism evidence="2 3">
    <name type="scientific">Metaplanococcus flavidus</name>
    <dbReference type="NCBI Taxonomy" id="569883"/>
    <lineage>
        <taxon>Bacteria</taxon>
        <taxon>Bacillati</taxon>
        <taxon>Bacillota</taxon>
        <taxon>Bacilli</taxon>
        <taxon>Bacillales</taxon>
        <taxon>Caryophanaceae</taxon>
        <taxon>Metaplanococcus</taxon>
    </lineage>
</organism>
<comment type="caution">
    <text evidence="2">The sequence shown here is derived from an EMBL/GenBank/DDBJ whole genome shotgun (WGS) entry which is preliminary data.</text>
</comment>
<dbReference type="RefSeq" id="WP_379081688.1">
    <property type="nucleotide sequence ID" value="NZ_JBHTKI010000008.1"/>
</dbReference>
<gene>
    <name evidence="2" type="ORF">ACFQ1X_05535</name>
</gene>
<dbReference type="Gene3D" id="3.60.21.10">
    <property type="match status" value="1"/>
</dbReference>
<accession>A0ABW3LBK0</accession>
<proteinExistence type="predicted"/>